<accession>A0ABN7NJ80</accession>
<dbReference type="Proteomes" id="UP001153148">
    <property type="component" value="Unassembled WGS sequence"/>
</dbReference>
<gene>
    <name evidence="1" type="ORF">TPAB3V08_LOCUS164</name>
</gene>
<sequence length="160" mass="18152">MSDHLLKVDVKTTKKVLTIITSNPTMERLKPLHPTKLSQKAFTYYLFPNLNQTRNTLALIQGECLVQETENYVRLAVLMAVVMSKPKDSTLEEYVTYLKNKLESYASPSVCEASDTQHDFEQTVLSIQQEDLISKIRNIVINPQSPTHSGEGAGNRFKHQ</sequence>
<proteinExistence type="predicted"/>
<comment type="caution">
    <text evidence="1">The sequence shown here is derived from an EMBL/GenBank/DDBJ whole genome shotgun (WGS) entry which is preliminary data.</text>
</comment>
<dbReference type="EMBL" id="CAJPIN010000126">
    <property type="protein sequence ID" value="CAG2053083.1"/>
    <property type="molecule type" value="Genomic_DNA"/>
</dbReference>
<evidence type="ECO:0000313" key="1">
    <source>
        <dbReference type="EMBL" id="CAG2053083.1"/>
    </source>
</evidence>
<keyword evidence="2" id="KW-1185">Reference proteome</keyword>
<name>A0ABN7NJ80_TIMPD</name>
<organism evidence="1 2">
    <name type="scientific">Timema podura</name>
    <name type="common">Walking stick</name>
    <dbReference type="NCBI Taxonomy" id="61482"/>
    <lineage>
        <taxon>Eukaryota</taxon>
        <taxon>Metazoa</taxon>
        <taxon>Ecdysozoa</taxon>
        <taxon>Arthropoda</taxon>
        <taxon>Hexapoda</taxon>
        <taxon>Insecta</taxon>
        <taxon>Pterygota</taxon>
        <taxon>Neoptera</taxon>
        <taxon>Polyneoptera</taxon>
        <taxon>Phasmatodea</taxon>
        <taxon>Timematodea</taxon>
        <taxon>Timematoidea</taxon>
        <taxon>Timematidae</taxon>
        <taxon>Timema</taxon>
    </lineage>
</organism>
<evidence type="ECO:0000313" key="2">
    <source>
        <dbReference type="Proteomes" id="UP001153148"/>
    </source>
</evidence>
<reference evidence="1" key="1">
    <citation type="submission" date="2021-03" db="EMBL/GenBank/DDBJ databases">
        <authorList>
            <person name="Tran Van P."/>
        </authorList>
    </citation>
    <scope>NUCLEOTIDE SEQUENCE</scope>
</reference>
<protein>
    <submittedName>
        <fullName evidence="1">Uncharacterized protein</fullName>
    </submittedName>
</protein>